<dbReference type="CDD" id="cd20294">
    <property type="entry name" value="cupin_KduI_N"/>
    <property type="match status" value="1"/>
</dbReference>
<dbReference type="GO" id="GO:0042840">
    <property type="term" value="P:D-glucuronate catabolic process"/>
    <property type="evidence" value="ECO:0007669"/>
    <property type="project" value="TreeGrafter"/>
</dbReference>
<dbReference type="OrthoDB" id="9770644at2"/>
<dbReference type="InterPro" id="IPR014710">
    <property type="entry name" value="RmlC-like_jellyroll"/>
</dbReference>
<dbReference type="CDD" id="cd20491">
    <property type="entry name" value="cupin_KduI_C"/>
    <property type="match status" value="1"/>
</dbReference>
<dbReference type="RefSeq" id="WP_121681379.1">
    <property type="nucleotide sequence ID" value="NZ_RCVZ01000010.1"/>
</dbReference>
<gene>
    <name evidence="6" type="primary">kduI</name>
    <name evidence="7" type="ORF">D9X91_14610</name>
</gene>
<sequence>MEFRYATNPEEAKHYTTQELREKYLGERLFLNGEINMLYTHEDRMIIGGAVPGTEELLLESSDDLKTDYFLERRELGIINVGGEGLVFVEGDEYRLKKRDCLYVGLGNKRVSFKSASPQNPAKFYLVSTLAHQAYPTKKVAIDDAQPAQMGSLSESNERTIYKYIHADGIQSCQLMLGMTLLEPNNMWNTMPAHLHDRRSEIYFYFDMPEDGRVFHFMGQPEETRHLVVKNEEVVISPAWSIHSGVGTSNYTFIWAMAGENYTFTDMDAVDMKKLK</sequence>
<evidence type="ECO:0000256" key="4">
    <source>
        <dbReference type="ARBA" id="ARBA00022833"/>
    </source>
</evidence>
<keyword evidence="8" id="KW-1185">Reference proteome</keyword>
<dbReference type="InterPro" id="IPR027449">
    <property type="entry name" value="KduI_N"/>
</dbReference>
<dbReference type="Proteomes" id="UP000276770">
    <property type="component" value="Unassembled WGS sequence"/>
</dbReference>
<feature type="binding site" evidence="6">
    <location>
        <position position="196"/>
    </location>
    <ligand>
        <name>Zn(2+)</name>
        <dbReference type="ChEBI" id="CHEBI:29105"/>
    </ligand>
</feature>
<dbReference type="InterPro" id="IPR011051">
    <property type="entry name" value="RmlC_Cupin_sf"/>
</dbReference>
<keyword evidence="3 6" id="KW-0479">Metal-binding</keyword>
<evidence type="ECO:0000256" key="6">
    <source>
        <dbReference type="HAMAP-Rule" id="MF_00687"/>
    </source>
</evidence>
<dbReference type="GO" id="GO:0008697">
    <property type="term" value="F:4-deoxy-L-threo-5-hexosulose-uronate ketol-isomerase activity"/>
    <property type="evidence" value="ECO:0007669"/>
    <property type="project" value="UniProtKB-UniRule"/>
</dbReference>
<reference evidence="7 8" key="1">
    <citation type="submission" date="2018-10" db="EMBL/GenBank/DDBJ databases">
        <title>Falsibacillus sp. genome draft.</title>
        <authorList>
            <person name="Shi S."/>
        </authorList>
    </citation>
    <scope>NUCLEOTIDE SEQUENCE [LARGE SCALE GENOMIC DNA]</scope>
    <source>
        <strain evidence="7 8">GY 10110</strain>
    </source>
</reference>
<evidence type="ECO:0000256" key="5">
    <source>
        <dbReference type="ARBA" id="ARBA00023235"/>
    </source>
</evidence>
<dbReference type="PANTHER" id="PTHR38461:SF1">
    <property type="entry name" value="4-DEOXY-L-THREO-5-HEXOSULOSE-URONATE KETOL-ISOMERASE"/>
    <property type="match status" value="1"/>
</dbReference>
<proteinExistence type="inferred from homology"/>
<keyword evidence="5 6" id="KW-0413">Isomerase</keyword>
<dbReference type="GO" id="GO:0045490">
    <property type="term" value="P:pectin catabolic process"/>
    <property type="evidence" value="ECO:0007669"/>
    <property type="project" value="UniProtKB-UniRule"/>
</dbReference>
<feature type="binding site" evidence="6">
    <location>
        <position position="194"/>
    </location>
    <ligand>
        <name>Zn(2+)</name>
        <dbReference type="ChEBI" id="CHEBI:29105"/>
    </ligand>
</feature>
<dbReference type="PIRSF" id="PIRSF006625">
    <property type="entry name" value="KduI"/>
    <property type="match status" value="1"/>
</dbReference>
<evidence type="ECO:0000256" key="2">
    <source>
        <dbReference type="ARBA" id="ARBA00008086"/>
    </source>
</evidence>
<feature type="binding site" evidence="6">
    <location>
        <position position="201"/>
    </location>
    <ligand>
        <name>Zn(2+)</name>
        <dbReference type="ChEBI" id="CHEBI:29105"/>
    </ligand>
</feature>
<comment type="function">
    <text evidence="6">Catalyzes the isomerization of 5-dehydro-4-deoxy-D-glucuronate to 3-deoxy-D-glycero-2,5-hexodiulosonate.</text>
</comment>
<dbReference type="EMBL" id="RCVZ01000010">
    <property type="protein sequence ID" value="RLQ94288.1"/>
    <property type="molecule type" value="Genomic_DNA"/>
</dbReference>
<dbReference type="PANTHER" id="PTHR38461">
    <property type="entry name" value="4-DEOXY-L-THREO-5-HEXOSULOSE-URONATE KETOL-ISOMERASE"/>
    <property type="match status" value="1"/>
</dbReference>
<dbReference type="Pfam" id="PF04962">
    <property type="entry name" value="KduI"/>
    <property type="match status" value="1"/>
</dbReference>
<dbReference type="SUPFAM" id="SSF51182">
    <property type="entry name" value="RmlC-like cupins"/>
    <property type="match status" value="1"/>
</dbReference>
<dbReference type="Gene3D" id="2.60.120.520">
    <property type="entry name" value="pectin degrading enzyme 5-keto 4- deoxyuronate isomerase, domain 1"/>
    <property type="match status" value="1"/>
</dbReference>
<organism evidence="7 8">
    <name type="scientific">Falsibacillus albus</name>
    <dbReference type="NCBI Taxonomy" id="2478915"/>
    <lineage>
        <taxon>Bacteria</taxon>
        <taxon>Bacillati</taxon>
        <taxon>Bacillota</taxon>
        <taxon>Bacilli</taxon>
        <taxon>Bacillales</taxon>
        <taxon>Bacillaceae</taxon>
        <taxon>Falsibacillus</taxon>
    </lineage>
</organism>
<protein>
    <recommendedName>
        <fullName evidence="6">4-deoxy-L-threo-5-hexosulose-uronate ketol-isomerase</fullName>
        <ecNumber evidence="6">5.3.1.17</ecNumber>
    </recommendedName>
    <alternativeName>
        <fullName evidence="6">5-keto-4-deoxyuronate isomerase</fullName>
    </alternativeName>
    <alternativeName>
        <fullName evidence="6">DKI isomerase</fullName>
    </alternativeName>
</protein>
<dbReference type="GO" id="GO:0008270">
    <property type="term" value="F:zinc ion binding"/>
    <property type="evidence" value="ECO:0007669"/>
    <property type="project" value="UniProtKB-UniRule"/>
</dbReference>
<dbReference type="HAMAP" id="MF_00687">
    <property type="entry name" value="KduI"/>
    <property type="match status" value="1"/>
</dbReference>
<comment type="similarity">
    <text evidence="2 6">Belongs to the KduI family.</text>
</comment>
<comment type="caution">
    <text evidence="7">The sequence shown here is derived from an EMBL/GenBank/DDBJ whole genome shotgun (WGS) entry which is preliminary data.</text>
</comment>
<dbReference type="NCBIfam" id="NF002091">
    <property type="entry name" value="PRK00924.1"/>
    <property type="match status" value="1"/>
</dbReference>
<comment type="cofactor">
    <cofactor evidence="6">
        <name>Zn(2+)</name>
        <dbReference type="ChEBI" id="CHEBI:29105"/>
    </cofactor>
    <text evidence="6">Binds 1 zinc ion per subunit.</text>
</comment>
<dbReference type="EC" id="5.3.1.17" evidence="6"/>
<name>A0A3L7JTX7_9BACI</name>
<comment type="catalytic activity">
    <reaction evidence="1 6">
        <text>5-dehydro-4-deoxy-D-glucuronate = 3-deoxy-D-glycero-2,5-hexodiulosonate</text>
        <dbReference type="Rhea" id="RHEA:23896"/>
        <dbReference type="ChEBI" id="CHEBI:17117"/>
        <dbReference type="ChEBI" id="CHEBI:29071"/>
        <dbReference type="EC" id="5.3.1.17"/>
    </reaction>
</comment>
<keyword evidence="4 6" id="KW-0862">Zinc</keyword>
<feature type="binding site" evidence="6">
    <location>
        <position position="243"/>
    </location>
    <ligand>
        <name>Zn(2+)</name>
        <dbReference type="ChEBI" id="CHEBI:29105"/>
    </ligand>
</feature>
<accession>A0A3L7JTX7</accession>
<evidence type="ECO:0000313" key="8">
    <source>
        <dbReference type="Proteomes" id="UP000276770"/>
    </source>
</evidence>
<evidence type="ECO:0000256" key="1">
    <source>
        <dbReference type="ARBA" id="ARBA00000552"/>
    </source>
</evidence>
<dbReference type="GO" id="GO:0019698">
    <property type="term" value="P:D-galacturonate catabolic process"/>
    <property type="evidence" value="ECO:0007669"/>
    <property type="project" value="TreeGrafter"/>
</dbReference>
<evidence type="ECO:0000313" key="7">
    <source>
        <dbReference type="EMBL" id="RLQ94288.1"/>
    </source>
</evidence>
<dbReference type="UniPathway" id="UPA00545">
    <property type="reaction ID" value="UER00826"/>
</dbReference>
<evidence type="ECO:0000256" key="3">
    <source>
        <dbReference type="ARBA" id="ARBA00022723"/>
    </source>
</evidence>
<dbReference type="Gene3D" id="2.60.120.10">
    <property type="entry name" value="Jelly Rolls"/>
    <property type="match status" value="1"/>
</dbReference>
<dbReference type="InterPro" id="IPR021120">
    <property type="entry name" value="KduI/IolB_isomerase"/>
</dbReference>
<dbReference type="InterPro" id="IPR007045">
    <property type="entry name" value="KduI"/>
</dbReference>
<comment type="pathway">
    <text evidence="6">Glycan metabolism; pectin degradation; 2-dehydro-3-deoxy-D-gluconate from pectin: step 4/5.</text>
</comment>
<dbReference type="AlphaFoldDB" id="A0A3L7JTX7"/>